<feature type="transmembrane region" description="Helical" evidence="1">
    <location>
        <begin position="158"/>
        <end position="178"/>
    </location>
</feature>
<comment type="caution">
    <text evidence="2">The sequence shown here is derived from an EMBL/GenBank/DDBJ whole genome shotgun (WGS) entry which is preliminary data.</text>
</comment>
<dbReference type="RefSeq" id="XP_019028269.1">
    <property type="nucleotide sequence ID" value="XM_019179722.1"/>
</dbReference>
<proteinExistence type="predicted"/>
<dbReference type="EMBL" id="AWGH01000041">
    <property type="protein sequence ID" value="ODN82314.1"/>
    <property type="molecule type" value="Genomic_DNA"/>
</dbReference>
<evidence type="ECO:0000313" key="2">
    <source>
        <dbReference type="EMBL" id="ODN82314.1"/>
    </source>
</evidence>
<reference evidence="2 3" key="1">
    <citation type="submission" date="2016-06" db="EMBL/GenBank/DDBJ databases">
        <title>Evolution of pathogenesis and genome organization in the Tremellales.</title>
        <authorList>
            <person name="Cuomo C."/>
            <person name="Litvintseva A."/>
            <person name="Heitman J."/>
            <person name="Chen Y."/>
            <person name="Sun S."/>
            <person name="Springer D."/>
            <person name="Dromer F."/>
            <person name="Young S."/>
            <person name="Zeng Q."/>
            <person name="Chapman S."/>
            <person name="Gujja S."/>
            <person name="Saif S."/>
            <person name="Birren B."/>
        </authorList>
    </citation>
    <scope>NUCLEOTIDE SEQUENCE [LARGE SCALE GENOMIC DNA]</scope>
    <source>
        <strain evidence="2 3">CBS 7118</strain>
    </source>
</reference>
<feature type="transmembrane region" description="Helical" evidence="1">
    <location>
        <begin position="190"/>
        <end position="212"/>
    </location>
</feature>
<dbReference type="AlphaFoldDB" id="A0A1E3I142"/>
<evidence type="ECO:0000256" key="1">
    <source>
        <dbReference type="SAM" id="Phobius"/>
    </source>
</evidence>
<keyword evidence="1" id="KW-1133">Transmembrane helix</keyword>
<dbReference type="GeneID" id="30196945"/>
<organism evidence="2 3">
    <name type="scientific">Cryptococcus wingfieldii CBS 7118</name>
    <dbReference type="NCBI Taxonomy" id="1295528"/>
    <lineage>
        <taxon>Eukaryota</taxon>
        <taxon>Fungi</taxon>
        <taxon>Dikarya</taxon>
        <taxon>Basidiomycota</taxon>
        <taxon>Agaricomycotina</taxon>
        <taxon>Tremellomycetes</taxon>
        <taxon>Tremellales</taxon>
        <taxon>Cryptococcaceae</taxon>
        <taxon>Cryptococcus</taxon>
    </lineage>
</organism>
<keyword evidence="1" id="KW-0812">Transmembrane</keyword>
<dbReference type="Proteomes" id="UP000094819">
    <property type="component" value="Unassembled WGS sequence"/>
</dbReference>
<evidence type="ECO:0000313" key="3">
    <source>
        <dbReference type="Proteomes" id="UP000094819"/>
    </source>
</evidence>
<protein>
    <submittedName>
        <fullName evidence="2">Uncharacterized protein</fullName>
    </submittedName>
</protein>
<keyword evidence="1" id="KW-0472">Membrane</keyword>
<gene>
    <name evidence="2" type="ORF">L198_07734</name>
</gene>
<accession>A0A1E3I142</accession>
<name>A0A1E3I142_9TREE</name>
<sequence length="258" mass="28309">MSLSLAPAYPHKQARCYRRTCANAADLQGPTDNSENYSPKINYPNEVVFLRPLNPTLRTAHSRPYWAYTNNEACTSAYWYVVYRDYVDSLPPSVTAQIASPSTSTLHNSSLSLLTIPTASHIFLAPPRTRNVSAQYLTTRPRPIKPNPQLCPLTCPSLVVGLAVLLVNIVPVPLLALCKVRAVGAEHHRLPSLAALDCALTFVLLHLIIVLLPTISQHTVVRGFVPPLALGAGVKPEDIAVAVFAGLSEKKRWMRVFI</sequence>
<keyword evidence="3" id="KW-1185">Reference proteome</keyword>